<dbReference type="AlphaFoldDB" id="A0A9N7V8A4"/>
<evidence type="ECO:0000256" key="1">
    <source>
        <dbReference type="SAM" id="MobiDB-lite"/>
    </source>
</evidence>
<reference evidence="2" key="1">
    <citation type="submission" date="2020-03" db="EMBL/GenBank/DDBJ databases">
        <authorList>
            <person name="Weist P."/>
        </authorList>
    </citation>
    <scope>NUCLEOTIDE SEQUENCE</scope>
</reference>
<feature type="region of interest" description="Disordered" evidence="1">
    <location>
        <begin position="1"/>
        <end position="29"/>
    </location>
</feature>
<feature type="region of interest" description="Disordered" evidence="1">
    <location>
        <begin position="63"/>
        <end position="88"/>
    </location>
</feature>
<sequence>MNTHPQPQRGESINTPPTPPPPPPGSFPPSFLPQFSVCIAALQPDQLLLIIRPQIEIKLPHPASPFTPSFDVRPLTCNPPRDHHKLNQQEETGLSCWAETETGGGKVGYENSCNWVKLEVCPSDEAEQGVQGRSRSRLEKESEEDSG</sequence>
<feature type="region of interest" description="Disordered" evidence="1">
    <location>
        <begin position="124"/>
        <end position="147"/>
    </location>
</feature>
<accession>A0A9N7V8A4</accession>
<comment type="caution">
    <text evidence="2">The sequence shown here is derived from an EMBL/GenBank/DDBJ whole genome shotgun (WGS) entry which is preliminary data.</text>
</comment>
<proteinExistence type="predicted"/>
<keyword evidence="3" id="KW-1185">Reference proteome</keyword>
<gene>
    <name evidence="2" type="ORF">PLEPLA_LOCUS32337</name>
</gene>
<feature type="compositionally biased region" description="Polar residues" evidence="1">
    <location>
        <begin position="1"/>
        <end position="15"/>
    </location>
</feature>
<organism evidence="2 3">
    <name type="scientific">Pleuronectes platessa</name>
    <name type="common">European plaice</name>
    <dbReference type="NCBI Taxonomy" id="8262"/>
    <lineage>
        <taxon>Eukaryota</taxon>
        <taxon>Metazoa</taxon>
        <taxon>Chordata</taxon>
        <taxon>Craniata</taxon>
        <taxon>Vertebrata</taxon>
        <taxon>Euteleostomi</taxon>
        <taxon>Actinopterygii</taxon>
        <taxon>Neopterygii</taxon>
        <taxon>Teleostei</taxon>
        <taxon>Neoteleostei</taxon>
        <taxon>Acanthomorphata</taxon>
        <taxon>Carangaria</taxon>
        <taxon>Pleuronectiformes</taxon>
        <taxon>Pleuronectoidei</taxon>
        <taxon>Pleuronectidae</taxon>
        <taxon>Pleuronectes</taxon>
    </lineage>
</organism>
<dbReference type="EMBL" id="CADEAL010003413">
    <property type="protein sequence ID" value="CAB1444621.1"/>
    <property type="molecule type" value="Genomic_DNA"/>
</dbReference>
<evidence type="ECO:0000313" key="2">
    <source>
        <dbReference type="EMBL" id="CAB1444621.1"/>
    </source>
</evidence>
<name>A0A9N7V8A4_PLEPL</name>
<evidence type="ECO:0000313" key="3">
    <source>
        <dbReference type="Proteomes" id="UP001153269"/>
    </source>
</evidence>
<feature type="compositionally biased region" description="Pro residues" evidence="1">
    <location>
        <begin position="16"/>
        <end position="29"/>
    </location>
</feature>
<protein>
    <submittedName>
        <fullName evidence="2">Uncharacterized protein</fullName>
    </submittedName>
</protein>
<dbReference type="Proteomes" id="UP001153269">
    <property type="component" value="Unassembled WGS sequence"/>
</dbReference>